<reference evidence="3 4" key="1">
    <citation type="submission" date="2018-08" db="EMBL/GenBank/DDBJ databases">
        <title>Genome and evolution of the arbuscular mycorrhizal fungus Diversispora epigaea (formerly Glomus versiforme) and its bacterial endosymbionts.</title>
        <authorList>
            <person name="Sun X."/>
            <person name="Fei Z."/>
            <person name="Harrison M."/>
        </authorList>
    </citation>
    <scope>NUCLEOTIDE SEQUENCE [LARGE SCALE GENOMIC DNA]</scope>
    <source>
        <strain evidence="3 4">IT104</strain>
    </source>
</reference>
<evidence type="ECO:0000313" key="3">
    <source>
        <dbReference type="EMBL" id="RHZ82424.1"/>
    </source>
</evidence>
<name>A0A397JB89_9GLOM</name>
<feature type="compositionally biased region" description="Polar residues" evidence="1">
    <location>
        <begin position="132"/>
        <end position="160"/>
    </location>
</feature>
<feature type="compositionally biased region" description="Polar residues" evidence="1">
    <location>
        <begin position="169"/>
        <end position="178"/>
    </location>
</feature>
<proteinExistence type="predicted"/>
<keyword evidence="4" id="KW-1185">Reference proteome</keyword>
<evidence type="ECO:0000256" key="1">
    <source>
        <dbReference type="SAM" id="MobiDB-lite"/>
    </source>
</evidence>
<comment type="caution">
    <text evidence="3">The sequence shown here is derived from an EMBL/GenBank/DDBJ whole genome shotgun (WGS) entry which is preliminary data.</text>
</comment>
<evidence type="ECO:0000313" key="4">
    <source>
        <dbReference type="Proteomes" id="UP000266861"/>
    </source>
</evidence>
<dbReference type="Proteomes" id="UP000266861">
    <property type="component" value="Unassembled WGS sequence"/>
</dbReference>
<feature type="domain" description="Retrotransposon gag" evidence="2">
    <location>
        <begin position="268"/>
        <end position="333"/>
    </location>
</feature>
<dbReference type="InterPro" id="IPR005162">
    <property type="entry name" value="Retrotrans_gag_dom"/>
</dbReference>
<organism evidence="3 4">
    <name type="scientific">Diversispora epigaea</name>
    <dbReference type="NCBI Taxonomy" id="1348612"/>
    <lineage>
        <taxon>Eukaryota</taxon>
        <taxon>Fungi</taxon>
        <taxon>Fungi incertae sedis</taxon>
        <taxon>Mucoromycota</taxon>
        <taxon>Glomeromycotina</taxon>
        <taxon>Glomeromycetes</taxon>
        <taxon>Diversisporales</taxon>
        <taxon>Diversisporaceae</taxon>
        <taxon>Diversispora</taxon>
    </lineage>
</organism>
<dbReference type="AlphaFoldDB" id="A0A397JB89"/>
<accession>A0A397JB89</accession>
<sequence length="333" mass="39879">MVIAKRRNDCVDEAIKQKNEALSEIVERELSREEKDPNYEVTYTLKDLNRVKDHLDLIKHHVWIRDNILVDNRRTVFNILTRRTVQRLTPEEREQRRQLYRQRQLLITLEEREQRRQRYQQRQLERQIQRENQNPVTVRIPVSNSTTTSPSATVGTSETTPRQRRRSNETPQSFSQAVSPRRSPEQVTPRVVTPPNNWDQLQNVRTFYQPIDFNLLNQQLAEAHLSASDSSDSSDTDTEDEMANAMLHFEKVARSNAWDEAKKIRKYATYLEDDAEEWHDEINANDMADWAAWRAEFVEKYCNTRWRNKWMRELENNRQRQGETVDAYYARFR</sequence>
<dbReference type="EMBL" id="PQFF01000102">
    <property type="protein sequence ID" value="RHZ82424.1"/>
    <property type="molecule type" value="Genomic_DNA"/>
</dbReference>
<evidence type="ECO:0000259" key="2">
    <source>
        <dbReference type="Pfam" id="PF03732"/>
    </source>
</evidence>
<dbReference type="OrthoDB" id="2381171at2759"/>
<dbReference type="Pfam" id="PF03732">
    <property type="entry name" value="Retrotrans_gag"/>
    <property type="match status" value="1"/>
</dbReference>
<gene>
    <name evidence="3" type="ORF">Glove_109g101</name>
</gene>
<feature type="region of interest" description="Disordered" evidence="1">
    <location>
        <begin position="123"/>
        <end position="198"/>
    </location>
</feature>
<protein>
    <recommendedName>
        <fullName evidence="2">Retrotransposon gag domain-containing protein</fullName>
    </recommendedName>
</protein>